<keyword evidence="2" id="KW-1185">Reference proteome</keyword>
<gene>
    <name evidence="1" type="ORF">TNCT_183971</name>
</gene>
<comment type="caution">
    <text evidence="1">The sequence shown here is derived from an EMBL/GenBank/DDBJ whole genome shotgun (WGS) entry which is preliminary data.</text>
</comment>
<protein>
    <submittedName>
        <fullName evidence="1">Uncharacterized protein</fullName>
    </submittedName>
</protein>
<dbReference type="EMBL" id="BMAO01012758">
    <property type="protein sequence ID" value="GFQ83751.1"/>
    <property type="molecule type" value="Genomic_DNA"/>
</dbReference>
<evidence type="ECO:0000313" key="1">
    <source>
        <dbReference type="EMBL" id="GFQ83751.1"/>
    </source>
</evidence>
<accession>A0A8X6KTI6</accession>
<organism evidence="1 2">
    <name type="scientific">Trichonephila clavata</name>
    <name type="common">Joro spider</name>
    <name type="synonym">Nephila clavata</name>
    <dbReference type="NCBI Taxonomy" id="2740835"/>
    <lineage>
        <taxon>Eukaryota</taxon>
        <taxon>Metazoa</taxon>
        <taxon>Ecdysozoa</taxon>
        <taxon>Arthropoda</taxon>
        <taxon>Chelicerata</taxon>
        <taxon>Arachnida</taxon>
        <taxon>Araneae</taxon>
        <taxon>Araneomorphae</taxon>
        <taxon>Entelegynae</taxon>
        <taxon>Araneoidea</taxon>
        <taxon>Nephilidae</taxon>
        <taxon>Trichonephila</taxon>
    </lineage>
</organism>
<sequence>MRLVSLCALVSFNTETCVTPPHFETGNQIVFYLESLSWSICVYCTNYLLACESAVVLFPEMQRFDAARSQQLWLMTNIAVLLRQILKLRLFLIVISESY</sequence>
<evidence type="ECO:0000313" key="2">
    <source>
        <dbReference type="Proteomes" id="UP000887116"/>
    </source>
</evidence>
<dbReference type="Proteomes" id="UP000887116">
    <property type="component" value="Unassembled WGS sequence"/>
</dbReference>
<proteinExistence type="predicted"/>
<name>A0A8X6KTI6_TRICU</name>
<reference evidence="1" key="1">
    <citation type="submission" date="2020-07" db="EMBL/GenBank/DDBJ databases">
        <title>Multicomponent nature underlies the extraordinary mechanical properties of spider dragline silk.</title>
        <authorList>
            <person name="Kono N."/>
            <person name="Nakamura H."/>
            <person name="Mori M."/>
            <person name="Yoshida Y."/>
            <person name="Ohtoshi R."/>
            <person name="Malay A.D."/>
            <person name="Moran D.A.P."/>
            <person name="Tomita M."/>
            <person name="Numata K."/>
            <person name="Arakawa K."/>
        </authorList>
    </citation>
    <scope>NUCLEOTIDE SEQUENCE</scope>
</reference>
<dbReference type="AlphaFoldDB" id="A0A8X6KTI6"/>